<evidence type="ECO:0000256" key="8">
    <source>
        <dbReference type="SAM" id="MobiDB-lite"/>
    </source>
</evidence>
<dbReference type="Gene3D" id="4.10.60.10">
    <property type="entry name" value="Zinc finger, CCHC-type"/>
    <property type="match status" value="1"/>
</dbReference>
<keyword evidence="2" id="KW-0479">Metal-binding</keyword>
<dbReference type="GO" id="GO:0003723">
    <property type="term" value="F:RNA binding"/>
    <property type="evidence" value="ECO:0007669"/>
    <property type="project" value="TreeGrafter"/>
</dbReference>
<proteinExistence type="predicted"/>
<dbReference type="GO" id="GO:0071036">
    <property type="term" value="P:nuclear polyadenylation-dependent snoRNA catabolic process"/>
    <property type="evidence" value="ECO:0007669"/>
    <property type="project" value="TreeGrafter"/>
</dbReference>
<feature type="region of interest" description="Disordered" evidence="8">
    <location>
        <begin position="578"/>
        <end position="692"/>
    </location>
</feature>
<dbReference type="GeneID" id="63838064"/>
<dbReference type="GO" id="GO:0071039">
    <property type="term" value="P:nuclear polyadenylation-dependent CUT catabolic process"/>
    <property type="evidence" value="ECO:0007669"/>
    <property type="project" value="TreeGrafter"/>
</dbReference>
<keyword evidence="11" id="KW-1185">Reference proteome</keyword>
<evidence type="ECO:0000256" key="5">
    <source>
        <dbReference type="ARBA" id="ARBA00022833"/>
    </source>
</evidence>
<feature type="compositionally biased region" description="Basic and acidic residues" evidence="8">
    <location>
        <begin position="270"/>
        <end position="281"/>
    </location>
</feature>
<dbReference type="GO" id="GO:0071038">
    <property type="term" value="P:TRAMP-dependent tRNA surveillance pathway"/>
    <property type="evidence" value="ECO:0007669"/>
    <property type="project" value="TreeGrafter"/>
</dbReference>
<dbReference type="RefSeq" id="XP_040771776.1">
    <property type="nucleotide sequence ID" value="XM_040920935.1"/>
</dbReference>
<organism evidence="10 11">
    <name type="scientific">Cryphonectria parasitica (strain ATCC 38755 / EP155)</name>
    <dbReference type="NCBI Taxonomy" id="660469"/>
    <lineage>
        <taxon>Eukaryota</taxon>
        <taxon>Fungi</taxon>
        <taxon>Dikarya</taxon>
        <taxon>Ascomycota</taxon>
        <taxon>Pezizomycotina</taxon>
        <taxon>Sordariomycetes</taxon>
        <taxon>Sordariomycetidae</taxon>
        <taxon>Diaporthales</taxon>
        <taxon>Cryphonectriaceae</taxon>
        <taxon>Cryphonectria-Endothia species complex</taxon>
        <taxon>Cryphonectria</taxon>
    </lineage>
</organism>
<dbReference type="InterPro" id="IPR001878">
    <property type="entry name" value="Znf_CCHC"/>
</dbReference>
<evidence type="ECO:0000256" key="4">
    <source>
        <dbReference type="ARBA" id="ARBA00022771"/>
    </source>
</evidence>
<evidence type="ECO:0000256" key="1">
    <source>
        <dbReference type="ARBA" id="ARBA00004123"/>
    </source>
</evidence>
<feature type="compositionally biased region" description="Gly residues" evidence="8">
    <location>
        <begin position="660"/>
        <end position="678"/>
    </location>
</feature>
<feature type="compositionally biased region" description="Polar residues" evidence="8">
    <location>
        <begin position="285"/>
        <end position="305"/>
    </location>
</feature>
<dbReference type="OrthoDB" id="7608935at2759"/>
<feature type="region of interest" description="Disordered" evidence="8">
    <location>
        <begin position="1"/>
        <end position="134"/>
    </location>
</feature>
<evidence type="ECO:0000313" key="10">
    <source>
        <dbReference type="EMBL" id="KAF3760797.1"/>
    </source>
</evidence>
<dbReference type="AlphaFoldDB" id="A0A9P4XU29"/>
<dbReference type="InterPro" id="IPR051644">
    <property type="entry name" value="TRAMP_AT-DNA-binding"/>
</dbReference>
<evidence type="ECO:0000313" key="11">
    <source>
        <dbReference type="Proteomes" id="UP000803844"/>
    </source>
</evidence>
<comment type="caution">
    <text evidence="10">The sequence shown here is derived from an EMBL/GenBank/DDBJ whole genome shotgun (WGS) entry which is preliminary data.</text>
</comment>
<comment type="subcellular location">
    <subcellularLocation>
        <location evidence="1">Nucleus</location>
    </subcellularLocation>
</comment>
<dbReference type="GO" id="GO:0008270">
    <property type="term" value="F:zinc ion binding"/>
    <property type="evidence" value="ECO:0007669"/>
    <property type="project" value="UniProtKB-KW"/>
</dbReference>
<dbReference type="Proteomes" id="UP000803844">
    <property type="component" value="Unassembled WGS sequence"/>
</dbReference>
<dbReference type="GO" id="GO:0071037">
    <property type="term" value="P:nuclear polyadenylation-dependent snRNA catabolic process"/>
    <property type="evidence" value="ECO:0007669"/>
    <property type="project" value="TreeGrafter"/>
</dbReference>
<keyword evidence="5" id="KW-0862">Zinc</keyword>
<dbReference type="PANTHER" id="PTHR46543">
    <property type="entry name" value="ZINC FINGER CCHC DOMAIN-CONTAINING PROTEIN 7"/>
    <property type="match status" value="1"/>
</dbReference>
<accession>A0A9P4XU29</accession>
<feature type="compositionally biased region" description="Basic and acidic residues" evidence="8">
    <location>
        <begin position="241"/>
        <end position="261"/>
    </location>
</feature>
<reference evidence="10" key="1">
    <citation type="journal article" date="2020" name="Phytopathology">
        <title>Genome sequence of the chestnut blight fungus Cryphonectria parasitica EP155: A fundamental resource for an archetypical invasive plant pathogen.</title>
        <authorList>
            <person name="Crouch J.A."/>
            <person name="Dawe A."/>
            <person name="Aerts A."/>
            <person name="Barry K."/>
            <person name="Churchill A.C.L."/>
            <person name="Grimwood J."/>
            <person name="Hillman B."/>
            <person name="Milgroom M.G."/>
            <person name="Pangilinan J."/>
            <person name="Smith M."/>
            <person name="Salamov A."/>
            <person name="Schmutz J."/>
            <person name="Yadav J."/>
            <person name="Grigoriev I.V."/>
            <person name="Nuss D."/>
        </authorList>
    </citation>
    <scope>NUCLEOTIDE SEQUENCE</scope>
    <source>
        <strain evidence="10">EP155</strain>
    </source>
</reference>
<sequence length="692" mass="74750">MADAEVTVDGGAEMTAANDVLTPGDGTLPEGAGEAVKPVARGETSPAATGKRPIVDAVQDQGQEEQAEEDLPPRKKARKGSSLSSADGHTPTSVDEGEISSPRTEKRSTSSPSDGAQGSEQQGGNPDLLIYNPLTPHQRDGLVQAIQAGEAETVAPVNKRDLLWTVNPIKSEYVVGTTWLEIFESILDKWCEAFVAQNQENIEKVGLAPSFLKKAFMRRLEGDITPDMPQLMHTTAKKHLKDPETSRLRDFAGDFKPDPKKMAKNLAKKQAKEAKAKETKRQQQPNVTSDNPVQPNDANNGSEVVSSDHAAAQQTQDTTVEKEDGEVDEDQASDVEMDAAATAPEEISVPQAELDQRHHYYPEVPDNAVFCLTCAQAGHSTTSCPEAKCKFCSGPHFNYECPTRQRCSKCRKLGHTKAKCSEKLAAAPGEVTMECAVCEGHDHSEQNCTSLWQVYRPQPGKVKKVKSLPIFCYCCGEEGHYGGDCGLADLSVPPTKIWTYSVASLYIDPASNEEALAYRNPLPPPPTISAPVIPGRSIKPQSHIFFEESDDEDHADALVRGTAARPAQKPMGKIQIASNISFGGPPAISAAGPSNPKKRQQPQQNTNNRYPRRDRNPWPDDSRPIPPPLRQGGKDYPLRNGRKVPKAGQGELRSQAAGGSQQGGSRGGGGGNNRGRGGFSSFSKRNRGRGFK</sequence>
<feature type="compositionally biased region" description="Basic and acidic residues" evidence="8">
    <location>
        <begin position="611"/>
        <end position="623"/>
    </location>
</feature>
<feature type="domain" description="CCHC-type" evidence="9">
    <location>
        <begin position="472"/>
        <end position="485"/>
    </location>
</feature>
<feature type="region of interest" description="Disordered" evidence="8">
    <location>
        <begin position="235"/>
        <end position="331"/>
    </location>
</feature>
<keyword evidence="6" id="KW-0539">Nucleus</keyword>
<keyword evidence="3" id="KW-0677">Repeat</keyword>
<dbReference type="EMBL" id="MU032352">
    <property type="protein sequence ID" value="KAF3760797.1"/>
    <property type="molecule type" value="Genomic_DNA"/>
</dbReference>
<dbReference type="GO" id="GO:0071031">
    <property type="term" value="P:nuclear mRNA surveillance of mRNA 3'-end processing"/>
    <property type="evidence" value="ECO:0007669"/>
    <property type="project" value="TreeGrafter"/>
</dbReference>
<feature type="compositionally biased region" description="Polar residues" evidence="8">
    <location>
        <begin position="109"/>
        <end position="124"/>
    </location>
</feature>
<dbReference type="SMART" id="SM00343">
    <property type="entry name" value="ZnF_C2HC"/>
    <property type="match status" value="4"/>
</dbReference>
<name>A0A9P4XU29_CRYP1</name>
<feature type="compositionally biased region" description="Polar residues" evidence="8">
    <location>
        <begin position="81"/>
        <end position="93"/>
    </location>
</feature>
<evidence type="ECO:0000256" key="6">
    <source>
        <dbReference type="ARBA" id="ARBA00023242"/>
    </source>
</evidence>
<gene>
    <name evidence="10" type="ORF">M406DRAFT_334415</name>
</gene>
<evidence type="ECO:0000256" key="3">
    <source>
        <dbReference type="ARBA" id="ARBA00022737"/>
    </source>
</evidence>
<evidence type="ECO:0000256" key="7">
    <source>
        <dbReference type="PROSITE-ProRule" id="PRU00047"/>
    </source>
</evidence>
<evidence type="ECO:0000259" key="9">
    <source>
        <dbReference type="PROSITE" id="PS50158"/>
    </source>
</evidence>
<dbReference type="GO" id="GO:0071035">
    <property type="term" value="P:nuclear polyadenylation-dependent rRNA catabolic process"/>
    <property type="evidence" value="ECO:0007669"/>
    <property type="project" value="TreeGrafter"/>
</dbReference>
<keyword evidence="4 7" id="KW-0863">Zinc-finger</keyword>
<dbReference type="PROSITE" id="PS50158">
    <property type="entry name" value="ZF_CCHC"/>
    <property type="match status" value="1"/>
</dbReference>
<evidence type="ECO:0000256" key="2">
    <source>
        <dbReference type="ARBA" id="ARBA00022723"/>
    </source>
</evidence>
<dbReference type="GO" id="GO:0031499">
    <property type="term" value="C:TRAMP complex"/>
    <property type="evidence" value="ECO:0007669"/>
    <property type="project" value="TreeGrafter"/>
</dbReference>
<protein>
    <recommendedName>
        <fullName evidence="9">CCHC-type domain-containing protein</fullName>
    </recommendedName>
</protein>
<dbReference type="PANTHER" id="PTHR46543:SF1">
    <property type="entry name" value="ZINC FINGER CCHC DOMAIN-CONTAINING PROTEIN 7"/>
    <property type="match status" value="1"/>
</dbReference>